<keyword evidence="3" id="KW-0813">Transport</keyword>
<dbReference type="Pfam" id="PF02321">
    <property type="entry name" value="OEP"/>
    <property type="match status" value="1"/>
</dbReference>
<name>A0A5Q0QFZ6_9SPHI</name>
<keyword evidence="10" id="KW-1185">Reference proteome</keyword>
<evidence type="ECO:0000256" key="6">
    <source>
        <dbReference type="ARBA" id="ARBA00023136"/>
    </source>
</evidence>
<dbReference type="GO" id="GO:0015562">
    <property type="term" value="F:efflux transmembrane transporter activity"/>
    <property type="evidence" value="ECO:0007669"/>
    <property type="project" value="InterPro"/>
</dbReference>
<comment type="subcellular location">
    <subcellularLocation>
        <location evidence="1">Cell outer membrane</location>
    </subcellularLocation>
</comment>
<evidence type="ECO:0000256" key="2">
    <source>
        <dbReference type="ARBA" id="ARBA00007613"/>
    </source>
</evidence>
<feature type="signal peptide" evidence="8">
    <location>
        <begin position="1"/>
        <end position="25"/>
    </location>
</feature>
<evidence type="ECO:0000313" key="10">
    <source>
        <dbReference type="Proteomes" id="UP000326921"/>
    </source>
</evidence>
<accession>A0A5Q0QFZ6</accession>
<keyword evidence="5" id="KW-0812">Transmembrane</keyword>
<evidence type="ECO:0000313" key="9">
    <source>
        <dbReference type="EMBL" id="QGA26150.1"/>
    </source>
</evidence>
<dbReference type="InterPro" id="IPR003423">
    <property type="entry name" value="OMP_efflux"/>
</dbReference>
<keyword evidence="8" id="KW-0732">Signal</keyword>
<feature type="chain" id="PRO_5025048572" evidence="8">
    <location>
        <begin position="26"/>
        <end position="426"/>
    </location>
</feature>
<keyword evidence="4" id="KW-1134">Transmembrane beta strand</keyword>
<keyword evidence="7" id="KW-0998">Cell outer membrane</keyword>
<dbReference type="GO" id="GO:1990281">
    <property type="term" value="C:efflux pump complex"/>
    <property type="evidence" value="ECO:0007669"/>
    <property type="project" value="TreeGrafter"/>
</dbReference>
<evidence type="ECO:0000256" key="4">
    <source>
        <dbReference type="ARBA" id="ARBA00022452"/>
    </source>
</evidence>
<protein>
    <submittedName>
        <fullName evidence="9">Transporter</fullName>
    </submittedName>
</protein>
<dbReference type="PANTHER" id="PTHR30026">
    <property type="entry name" value="OUTER MEMBRANE PROTEIN TOLC"/>
    <property type="match status" value="1"/>
</dbReference>
<dbReference type="GO" id="GO:0015288">
    <property type="term" value="F:porin activity"/>
    <property type="evidence" value="ECO:0007669"/>
    <property type="project" value="TreeGrafter"/>
</dbReference>
<dbReference type="InterPro" id="IPR051906">
    <property type="entry name" value="TolC-like"/>
</dbReference>
<comment type="similarity">
    <text evidence="2">Belongs to the outer membrane factor (OMF) (TC 1.B.17) family.</text>
</comment>
<dbReference type="SUPFAM" id="SSF56954">
    <property type="entry name" value="Outer membrane efflux proteins (OEP)"/>
    <property type="match status" value="1"/>
</dbReference>
<dbReference type="GO" id="GO:0009279">
    <property type="term" value="C:cell outer membrane"/>
    <property type="evidence" value="ECO:0007669"/>
    <property type="project" value="UniProtKB-SubCell"/>
</dbReference>
<reference evidence="9 10" key="1">
    <citation type="submission" date="2019-10" db="EMBL/GenBank/DDBJ databases">
        <authorList>
            <person name="Dong K."/>
        </authorList>
    </citation>
    <scope>NUCLEOTIDE SEQUENCE [LARGE SCALE GENOMIC DNA]</scope>
    <source>
        <strain evidence="10">dk4302</strain>
    </source>
</reference>
<dbReference type="EMBL" id="CP045652">
    <property type="protein sequence ID" value="QGA26150.1"/>
    <property type="molecule type" value="Genomic_DNA"/>
</dbReference>
<gene>
    <name evidence="9" type="ORF">GFH32_07340</name>
</gene>
<dbReference type="PANTHER" id="PTHR30026:SF20">
    <property type="entry name" value="OUTER MEMBRANE PROTEIN TOLC"/>
    <property type="match status" value="1"/>
</dbReference>
<evidence type="ECO:0000256" key="3">
    <source>
        <dbReference type="ARBA" id="ARBA00022448"/>
    </source>
</evidence>
<evidence type="ECO:0000256" key="5">
    <source>
        <dbReference type="ARBA" id="ARBA00022692"/>
    </source>
</evidence>
<sequence length="426" mass="48194">MKNILQLLLLAAAIGINAEAFQANAQVPSHLSLDSCLTMAKRNFPLIQQIGLIQQSKDYSIDNANKAYLPQVNISGSATYQSDVTKVPISIPSMSIPSLSKDQYKVYAELSQGLTDLLLVNDQHKLVEANSQVESQKIEVELYKLRERVSQLFFGSLLVDAQLEQTKLTATDIEHAIQQVESAVKNGTSTKSNLSKLQAELLKVDQRKTEQIALKKAYINMLSYFIGQKLTDDVKLTTPIVQSSSVEINRPELELFKLQENAIDVQNKLLYNKNLPRFSAFLQGGAGRPGLNMLNPDMQGYYMAGLRLNWNLSSFYTYKNDRKNIAVNKLLVEKQKETFLFNTNLTLLQQKEESNKFQKLIETDNQIVELRETVKKSMFAQLKNGIASTYDYMTALTEEDQARQNRVLHQIQLQLSQYNQNITLGN</sequence>
<dbReference type="AlphaFoldDB" id="A0A5Q0QFZ6"/>
<evidence type="ECO:0000256" key="1">
    <source>
        <dbReference type="ARBA" id="ARBA00004442"/>
    </source>
</evidence>
<dbReference type="RefSeq" id="WP_153510721.1">
    <property type="nucleotide sequence ID" value="NZ_CP045652.1"/>
</dbReference>
<evidence type="ECO:0000256" key="8">
    <source>
        <dbReference type="SAM" id="SignalP"/>
    </source>
</evidence>
<dbReference type="Proteomes" id="UP000326921">
    <property type="component" value="Chromosome"/>
</dbReference>
<dbReference type="KEGG" id="sphe:GFH32_07340"/>
<keyword evidence="6" id="KW-0472">Membrane</keyword>
<organism evidence="9 10">
    <name type="scientific">Sphingobacterium zhuxiongii</name>
    <dbReference type="NCBI Taxonomy" id="2662364"/>
    <lineage>
        <taxon>Bacteria</taxon>
        <taxon>Pseudomonadati</taxon>
        <taxon>Bacteroidota</taxon>
        <taxon>Sphingobacteriia</taxon>
        <taxon>Sphingobacteriales</taxon>
        <taxon>Sphingobacteriaceae</taxon>
        <taxon>Sphingobacterium</taxon>
    </lineage>
</organism>
<proteinExistence type="inferred from homology"/>
<evidence type="ECO:0000256" key="7">
    <source>
        <dbReference type="ARBA" id="ARBA00023237"/>
    </source>
</evidence>
<dbReference type="Gene3D" id="1.20.1600.10">
    <property type="entry name" value="Outer membrane efflux proteins (OEP)"/>
    <property type="match status" value="1"/>
</dbReference>